<reference evidence="2 3" key="1">
    <citation type="submission" date="2018-12" db="EMBL/GenBank/DDBJ databases">
        <authorList>
            <person name="Li K."/>
        </authorList>
    </citation>
    <scope>NUCLEOTIDE SEQUENCE [LARGE SCALE GENOMIC DNA]</scope>
    <source>
        <strain evidence="3">CR22</strain>
    </source>
</reference>
<keyword evidence="3" id="KW-1185">Reference proteome</keyword>
<dbReference type="InterPro" id="IPR036388">
    <property type="entry name" value="WH-like_DNA-bd_sf"/>
</dbReference>
<dbReference type="SMART" id="SM00347">
    <property type="entry name" value="HTH_MARR"/>
    <property type="match status" value="1"/>
</dbReference>
<sequence>MSRLGGFGYDRPGGPGEKALSLAREMSDAVDGLAHLWSTAGQEASMRLSAHQLRALRILESGPGLNLTALAEGMEIGLPTASRLCDRLEAAGLLERVLHPHKRREVQLHLTGHGRQVLGEVAVHRSHALAVVLAAMEPAEREALIRGMRAFLSAQEGRRGGTADS</sequence>
<accession>A0A3Q9C3C0</accession>
<feature type="domain" description="HTH marR-type" evidence="1">
    <location>
        <begin position="19"/>
        <end position="153"/>
    </location>
</feature>
<dbReference type="PROSITE" id="PS50995">
    <property type="entry name" value="HTH_MARR_2"/>
    <property type="match status" value="1"/>
</dbReference>
<protein>
    <submittedName>
        <fullName evidence="2">MarR family transcriptional regulator</fullName>
    </submittedName>
</protein>
<dbReference type="RefSeq" id="WP_126276333.1">
    <property type="nucleotide sequence ID" value="NZ_CP034463.1"/>
</dbReference>
<evidence type="ECO:0000259" key="1">
    <source>
        <dbReference type="PROSITE" id="PS50995"/>
    </source>
</evidence>
<evidence type="ECO:0000313" key="3">
    <source>
        <dbReference type="Proteomes" id="UP000280197"/>
    </source>
</evidence>
<dbReference type="AlphaFoldDB" id="A0A3Q9C3C0"/>
<dbReference type="EMBL" id="CP034463">
    <property type="protein sequence ID" value="AZP22531.1"/>
    <property type="molecule type" value="Genomic_DNA"/>
</dbReference>
<gene>
    <name evidence="2" type="ORF">EJC51_44550</name>
</gene>
<dbReference type="SUPFAM" id="SSF46785">
    <property type="entry name" value="Winged helix' DNA-binding domain"/>
    <property type="match status" value="1"/>
</dbReference>
<dbReference type="Gene3D" id="1.10.10.10">
    <property type="entry name" value="Winged helix-like DNA-binding domain superfamily/Winged helix DNA-binding domain"/>
    <property type="match status" value="1"/>
</dbReference>
<dbReference type="Pfam" id="PF12802">
    <property type="entry name" value="MarR_2"/>
    <property type="match status" value="1"/>
</dbReference>
<dbReference type="InterPro" id="IPR000835">
    <property type="entry name" value="HTH_MarR-typ"/>
</dbReference>
<dbReference type="Proteomes" id="UP000280197">
    <property type="component" value="Chromosome"/>
</dbReference>
<name>A0A3Q9C3C0_9ACTN</name>
<dbReference type="PANTHER" id="PTHR33164:SF43">
    <property type="entry name" value="HTH-TYPE TRANSCRIPTIONAL REPRESSOR YETL"/>
    <property type="match status" value="1"/>
</dbReference>
<dbReference type="GO" id="GO:0003700">
    <property type="term" value="F:DNA-binding transcription factor activity"/>
    <property type="evidence" value="ECO:0007669"/>
    <property type="project" value="InterPro"/>
</dbReference>
<dbReference type="InterPro" id="IPR036390">
    <property type="entry name" value="WH_DNA-bd_sf"/>
</dbReference>
<evidence type="ECO:0000313" key="2">
    <source>
        <dbReference type="EMBL" id="AZP22531.1"/>
    </source>
</evidence>
<dbReference type="GO" id="GO:0006950">
    <property type="term" value="P:response to stress"/>
    <property type="evidence" value="ECO:0007669"/>
    <property type="project" value="TreeGrafter"/>
</dbReference>
<proteinExistence type="predicted"/>
<dbReference type="InterPro" id="IPR039422">
    <property type="entry name" value="MarR/SlyA-like"/>
</dbReference>
<dbReference type="PANTHER" id="PTHR33164">
    <property type="entry name" value="TRANSCRIPTIONAL REGULATOR, MARR FAMILY"/>
    <property type="match status" value="1"/>
</dbReference>
<dbReference type="KEGG" id="saqu:EJC51_44550"/>
<organism evidence="2 3">
    <name type="scientific">Streptomyces aquilus</name>
    <dbReference type="NCBI Taxonomy" id="2548456"/>
    <lineage>
        <taxon>Bacteria</taxon>
        <taxon>Bacillati</taxon>
        <taxon>Actinomycetota</taxon>
        <taxon>Actinomycetes</taxon>
        <taxon>Kitasatosporales</taxon>
        <taxon>Streptomycetaceae</taxon>
        <taxon>Streptomyces</taxon>
    </lineage>
</organism>